<dbReference type="Pfam" id="PF05282">
    <property type="entry name" value="AAR2"/>
    <property type="match status" value="1"/>
</dbReference>
<feature type="compositionally biased region" description="Basic and acidic residues" evidence="2">
    <location>
        <begin position="124"/>
        <end position="137"/>
    </location>
</feature>
<proteinExistence type="inferred from homology"/>
<dbReference type="InterPro" id="IPR007946">
    <property type="entry name" value="AAR2"/>
</dbReference>
<dbReference type="InterPro" id="IPR033647">
    <property type="entry name" value="Aar2_N"/>
</dbReference>
<accession>A0A0E9NAY9</accession>
<dbReference type="CDD" id="cd13777">
    <property type="entry name" value="Aar2_N"/>
    <property type="match status" value="1"/>
</dbReference>
<dbReference type="Pfam" id="PF20981">
    <property type="entry name" value="AAR2_1st"/>
    <property type="match status" value="1"/>
</dbReference>
<gene>
    <name evidence="5" type="ORF">G7K_1079-t1</name>
</gene>
<dbReference type="EMBL" id="BACD03000006">
    <property type="protein sequence ID" value="GAO46861.1"/>
    <property type="molecule type" value="Genomic_DNA"/>
</dbReference>
<dbReference type="PANTHER" id="PTHR12689">
    <property type="entry name" value="A1 CISTRON SPLICING FACTOR AAR2-RELATED"/>
    <property type="match status" value="1"/>
</dbReference>
<dbReference type="GO" id="GO:0000244">
    <property type="term" value="P:spliceosomal tri-snRNP complex assembly"/>
    <property type="evidence" value="ECO:0007669"/>
    <property type="project" value="TreeGrafter"/>
</dbReference>
<dbReference type="STRING" id="698492.A0A0E9NAY9"/>
<comment type="caution">
    <text evidence="5">The sequence shown here is derived from an EMBL/GenBank/DDBJ whole genome shotgun (WGS) entry which is preliminary data.</text>
</comment>
<dbReference type="PANTHER" id="PTHR12689:SF4">
    <property type="entry name" value="PROTEIN AAR2 HOMOLOG"/>
    <property type="match status" value="1"/>
</dbReference>
<name>A0A0E9NAY9_SAICN</name>
<evidence type="ECO:0000256" key="2">
    <source>
        <dbReference type="SAM" id="MobiDB-lite"/>
    </source>
</evidence>
<dbReference type="Gene3D" id="1.25.40.550">
    <property type="entry name" value="Aar2, C-terminal domain-like"/>
    <property type="match status" value="1"/>
</dbReference>
<dbReference type="InterPro" id="IPR038514">
    <property type="entry name" value="AAR2_C_sf"/>
</dbReference>
<dbReference type="RefSeq" id="XP_019025038.1">
    <property type="nucleotide sequence ID" value="XM_019170595.1"/>
</dbReference>
<dbReference type="CDD" id="cd13778">
    <property type="entry name" value="Aar2_C"/>
    <property type="match status" value="1"/>
</dbReference>
<dbReference type="OrthoDB" id="201752at2759"/>
<reference evidence="5 6" key="1">
    <citation type="journal article" date="2011" name="J. Gen. Appl. Microbiol.">
        <title>Draft genome sequencing of the enigmatic yeast Saitoella complicata.</title>
        <authorList>
            <person name="Nishida H."/>
            <person name="Hamamoto M."/>
            <person name="Sugiyama J."/>
        </authorList>
    </citation>
    <scope>NUCLEOTIDE SEQUENCE [LARGE SCALE GENOMIC DNA]</scope>
    <source>
        <strain evidence="5 6">NRRL Y-17804</strain>
    </source>
</reference>
<organism evidence="5 6">
    <name type="scientific">Saitoella complicata (strain BCRC 22490 / CBS 7301 / JCM 7358 / NBRC 10748 / NRRL Y-17804)</name>
    <dbReference type="NCBI Taxonomy" id="698492"/>
    <lineage>
        <taxon>Eukaryota</taxon>
        <taxon>Fungi</taxon>
        <taxon>Dikarya</taxon>
        <taxon>Ascomycota</taxon>
        <taxon>Taphrinomycotina</taxon>
        <taxon>Taphrinomycotina incertae sedis</taxon>
        <taxon>Saitoella</taxon>
    </lineage>
</organism>
<dbReference type="InterPro" id="IPR033648">
    <property type="entry name" value="AAR2_C"/>
</dbReference>
<evidence type="ECO:0000256" key="1">
    <source>
        <dbReference type="ARBA" id="ARBA00006281"/>
    </source>
</evidence>
<keyword evidence="6" id="KW-1185">Reference proteome</keyword>
<evidence type="ECO:0000313" key="5">
    <source>
        <dbReference type="EMBL" id="GAO46861.1"/>
    </source>
</evidence>
<feature type="region of interest" description="Disordered" evidence="2">
    <location>
        <begin position="116"/>
        <end position="137"/>
    </location>
</feature>
<evidence type="ECO:0000259" key="4">
    <source>
        <dbReference type="Pfam" id="PF20981"/>
    </source>
</evidence>
<dbReference type="InterPro" id="IPR038516">
    <property type="entry name" value="AAR2_N_sf"/>
</dbReference>
<sequence>MSNPHTTTLLISSLPPNSTFGIDLHTYTTGPNFRGIKYVPPGLHFVYYARSPGVPGGLGAQGQVSPDVSGGMGLRDGFWVEARGGGEVIVREWDAESDELRVAEALTSTTVDERGLAPYPYREPGIEGEERQPSTDDFKRLSTRITKELLDRILPTGWGVGSTTASISDEKELKTGAASTPDEHVLRFSVIDLKRSWPPGSVGADITRWSLDKSWVLNSTIQTYHSGDRTALLGELQLAYLCLLAVSNFAGWEAWKTIVEMVCDAQEAIATESWQAFFVEFMDVIEAQLVCTPEATFRDIVEDSLFLATQLRHLRRNITDGEASTATPGVVPSSVLSARLDDLLKALKEAFDYEIELVGGPHAGRGFVDLENGGEVIVIGEGAEDEMEEETGEYAPVIVEM</sequence>
<dbReference type="Gene3D" id="2.60.34.20">
    <property type="match status" value="1"/>
</dbReference>
<feature type="domain" description="AAR2 C-terminal" evidence="3">
    <location>
        <begin position="188"/>
        <end position="355"/>
    </location>
</feature>
<reference evidence="5 6" key="3">
    <citation type="journal article" date="2015" name="Genome Announc.">
        <title>Draft Genome Sequence of the Archiascomycetous Yeast Saitoella complicata.</title>
        <authorList>
            <person name="Yamauchi K."/>
            <person name="Kondo S."/>
            <person name="Hamamoto M."/>
            <person name="Takahashi Y."/>
            <person name="Ogura Y."/>
            <person name="Hayashi T."/>
            <person name="Nishida H."/>
        </authorList>
    </citation>
    <scope>NUCLEOTIDE SEQUENCE [LARGE SCALE GENOMIC DNA]</scope>
    <source>
        <strain evidence="5 6">NRRL Y-17804</strain>
    </source>
</reference>
<dbReference type="Proteomes" id="UP000033140">
    <property type="component" value="Unassembled WGS sequence"/>
</dbReference>
<reference evidence="5 6" key="2">
    <citation type="journal article" date="2014" name="J. Gen. Appl. Microbiol.">
        <title>The early diverging ascomycetous budding yeast Saitoella complicata has three histone deacetylases belonging to the Clr6, Hos2, and Rpd3 lineages.</title>
        <authorList>
            <person name="Nishida H."/>
            <person name="Matsumoto T."/>
            <person name="Kondo S."/>
            <person name="Hamamoto M."/>
            <person name="Yoshikawa H."/>
        </authorList>
    </citation>
    <scope>NUCLEOTIDE SEQUENCE [LARGE SCALE GENOMIC DNA]</scope>
    <source>
        <strain evidence="5 6">NRRL Y-17804</strain>
    </source>
</reference>
<evidence type="ECO:0000313" key="6">
    <source>
        <dbReference type="Proteomes" id="UP000033140"/>
    </source>
</evidence>
<comment type="similarity">
    <text evidence="1">Belongs to the AAR2 family.</text>
</comment>
<feature type="domain" description="AAR2 N-terminal" evidence="4">
    <location>
        <begin position="6"/>
        <end position="155"/>
    </location>
</feature>
<protein>
    <submittedName>
        <fullName evidence="5">Uncharacterized protein</fullName>
    </submittedName>
</protein>
<dbReference type="OMA" id="VWQSGGL"/>
<dbReference type="AlphaFoldDB" id="A0A0E9NAY9"/>
<evidence type="ECO:0000259" key="3">
    <source>
        <dbReference type="Pfam" id="PF05282"/>
    </source>
</evidence>